<keyword evidence="1" id="KW-0175">Coiled coil</keyword>
<reference evidence="3 4" key="1">
    <citation type="submission" date="2018-05" db="EMBL/GenBank/DDBJ databases">
        <title>Genomic Encyclopedia of Type Strains, Phase IV (KMG-IV): sequencing the most valuable type-strain genomes for metagenomic binning, comparative biology and taxonomic classification.</title>
        <authorList>
            <person name="Goeker M."/>
        </authorList>
    </citation>
    <scope>NUCLEOTIDE SEQUENCE [LARGE SCALE GENOMIC DNA]</scope>
    <source>
        <strain evidence="3 4">DSM 28556</strain>
    </source>
</reference>
<keyword evidence="2" id="KW-0472">Membrane</keyword>
<comment type="caution">
    <text evidence="3">The sequence shown here is derived from an EMBL/GenBank/DDBJ whole genome shotgun (WGS) entry which is preliminary data.</text>
</comment>
<evidence type="ECO:0000256" key="1">
    <source>
        <dbReference type="SAM" id="Coils"/>
    </source>
</evidence>
<feature type="transmembrane region" description="Helical" evidence="2">
    <location>
        <begin position="20"/>
        <end position="43"/>
    </location>
</feature>
<keyword evidence="2" id="KW-1133">Transmembrane helix</keyword>
<protein>
    <recommendedName>
        <fullName evidence="5">Translation initiation factor 2</fullName>
    </recommendedName>
</protein>
<accession>A0A2V3VJ38</accession>
<evidence type="ECO:0000313" key="3">
    <source>
        <dbReference type="EMBL" id="PXW80901.1"/>
    </source>
</evidence>
<evidence type="ECO:0000313" key="4">
    <source>
        <dbReference type="Proteomes" id="UP000247978"/>
    </source>
</evidence>
<proteinExistence type="predicted"/>
<organism evidence="3 4">
    <name type="scientific">Pseudogracilibacillus auburnensis</name>
    <dbReference type="NCBI Taxonomy" id="1494959"/>
    <lineage>
        <taxon>Bacteria</taxon>
        <taxon>Bacillati</taxon>
        <taxon>Bacillota</taxon>
        <taxon>Bacilli</taxon>
        <taxon>Bacillales</taxon>
        <taxon>Bacillaceae</taxon>
        <taxon>Pseudogracilibacillus</taxon>
    </lineage>
</organism>
<evidence type="ECO:0000256" key="2">
    <source>
        <dbReference type="SAM" id="Phobius"/>
    </source>
</evidence>
<keyword evidence="2" id="KW-0812">Transmembrane</keyword>
<evidence type="ECO:0008006" key="5">
    <source>
        <dbReference type="Google" id="ProtNLM"/>
    </source>
</evidence>
<gene>
    <name evidence="3" type="ORF">DFR56_1249</name>
</gene>
<sequence length="85" mass="9162">MNQNQNESQALPSEAMVAKIAFIGSAITTFGDALSALASLLAYEIAAKSDDGSDSQDQLQQLQLMQKQMDELTAEIEKIKVSIKS</sequence>
<feature type="coiled-coil region" evidence="1">
    <location>
        <begin position="55"/>
        <end position="82"/>
    </location>
</feature>
<name>A0A2V3VJ38_9BACI</name>
<dbReference type="Proteomes" id="UP000247978">
    <property type="component" value="Unassembled WGS sequence"/>
</dbReference>
<keyword evidence="4" id="KW-1185">Reference proteome</keyword>
<dbReference type="OrthoDB" id="2973306at2"/>
<dbReference type="EMBL" id="QJJQ01000024">
    <property type="protein sequence ID" value="PXW80901.1"/>
    <property type="molecule type" value="Genomic_DNA"/>
</dbReference>
<dbReference type="AlphaFoldDB" id="A0A2V3VJ38"/>
<dbReference type="RefSeq" id="WP_110397475.1">
    <property type="nucleotide sequence ID" value="NZ_JADIJL010000005.1"/>
</dbReference>